<dbReference type="InterPro" id="IPR018211">
    <property type="entry name" value="ADH_Fe_CS"/>
</dbReference>
<dbReference type="InterPro" id="IPR056798">
    <property type="entry name" value="ADH_Fe_C"/>
</dbReference>
<accession>H3ZQB8</accession>
<gene>
    <name evidence="4" type="ORF">OCC_03482</name>
</gene>
<evidence type="ECO:0000313" key="4">
    <source>
        <dbReference type="EMBL" id="EHR77839.2"/>
    </source>
</evidence>
<dbReference type="PROSITE" id="PS00913">
    <property type="entry name" value="ADH_IRON_1"/>
    <property type="match status" value="1"/>
</dbReference>
<dbReference type="GO" id="GO:0005829">
    <property type="term" value="C:cytosol"/>
    <property type="evidence" value="ECO:0007669"/>
    <property type="project" value="TreeGrafter"/>
</dbReference>
<dbReference type="EMBL" id="CP006670">
    <property type="protein sequence ID" value="EHR77839.2"/>
    <property type="molecule type" value="Genomic_DNA"/>
</dbReference>
<proteinExistence type="predicted"/>
<dbReference type="RefSeq" id="WP_020953755.1">
    <property type="nucleotide sequence ID" value="NC_022084.1"/>
</dbReference>
<evidence type="ECO:0000259" key="3">
    <source>
        <dbReference type="Pfam" id="PF25137"/>
    </source>
</evidence>
<keyword evidence="5" id="KW-1185">Reference proteome</keyword>
<dbReference type="GO" id="GO:0008106">
    <property type="term" value="F:alcohol dehydrogenase (NADP+) activity"/>
    <property type="evidence" value="ECO:0007669"/>
    <property type="project" value="TreeGrafter"/>
</dbReference>
<dbReference type="HOGENOM" id="CLU_007207_0_4_2"/>
<dbReference type="Pfam" id="PF00465">
    <property type="entry name" value="Fe-ADH"/>
    <property type="match status" value="1"/>
</dbReference>
<feature type="domain" description="Alcohol dehydrogenase iron-type/glycerol dehydrogenase GldA" evidence="2">
    <location>
        <begin position="9"/>
        <end position="183"/>
    </location>
</feature>
<dbReference type="Gene3D" id="3.40.50.1970">
    <property type="match status" value="1"/>
</dbReference>
<dbReference type="OrthoDB" id="57329at2157"/>
<dbReference type="PANTHER" id="PTHR43633:SF1">
    <property type="entry name" value="ALCOHOL DEHYDROGENASE YQHD"/>
    <property type="match status" value="1"/>
</dbReference>
<dbReference type="GO" id="GO:0046872">
    <property type="term" value="F:metal ion binding"/>
    <property type="evidence" value="ECO:0007669"/>
    <property type="project" value="InterPro"/>
</dbReference>
<dbReference type="SUPFAM" id="SSF56796">
    <property type="entry name" value="Dehydroquinate synthase-like"/>
    <property type="match status" value="1"/>
</dbReference>
<evidence type="ECO:0000256" key="1">
    <source>
        <dbReference type="ARBA" id="ARBA00023002"/>
    </source>
</evidence>
<feature type="domain" description="Fe-containing alcohol dehydrogenase-like C-terminal" evidence="3">
    <location>
        <begin position="194"/>
        <end position="400"/>
    </location>
</feature>
<dbReference type="AlphaFoldDB" id="H3ZQB8"/>
<dbReference type="InterPro" id="IPR044731">
    <property type="entry name" value="BDH-like"/>
</dbReference>
<dbReference type="Proteomes" id="UP000015502">
    <property type="component" value="Chromosome"/>
</dbReference>
<reference evidence="4 5" key="1">
    <citation type="journal article" date="2012" name="J. Bacteriol.">
        <title>Genome sequence of the model hyperthermophilic archaeon Thermococcus litoralis NS-C.</title>
        <authorList>
            <person name="Gardner A.F."/>
            <person name="Kumar S."/>
            <person name="Perler F.B."/>
        </authorList>
    </citation>
    <scope>NUCLEOTIDE SEQUENCE [LARGE SCALE GENOMIC DNA]</scope>
    <source>
        <strain evidence="5">ATCC 51850 / DSM 5473 / JCM 8560 / NS-C</strain>
    </source>
</reference>
<evidence type="ECO:0000259" key="2">
    <source>
        <dbReference type="Pfam" id="PF00465"/>
    </source>
</evidence>
<keyword evidence="1" id="KW-0560">Oxidoreductase</keyword>
<dbReference type="FunFam" id="3.40.50.1970:FF:000003">
    <property type="entry name" value="Alcohol dehydrogenase, iron-containing"/>
    <property type="match status" value="1"/>
</dbReference>
<sequence length="401" mass="43479">MMKFEYYNPTRLIFGVGSLEKLGEVASKYGKKALLVIGRGSVKKAGIFDRALEVLKKAGVEVVEFSGVESNPRLSTVLRGVKVLKENKCDMVIGLGGGSVIDASKAIAAIALYEGNPRDMFIIAGRTPKPPEKALPIIAVPTLAATGSEMNGTAVITLDDGEIPIKTPMKSGAIYPTVAIVDPELTVTVPKNYTAYGIADIIAHVTESYFNGVGGTPIQDRFAEGVVITVLEYGPRAVENGRDLEARTQIHWASIVALNGWVNVGTYAQFPVHAIEHTLSALYDVPHGAGLAVLNPAWMKFAARYNPQKFAQFAQRVFGVSSEGRDPLEVALEGINRFEEFLRSIGCPTRLSELGIGEITEEMLYDWAEKTLEVRRDNQGRLPGIPPLSKEDIVEVLRLAL</sequence>
<name>H3ZQB8_THELN</name>
<dbReference type="InterPro" id="IPR001670">
    <property type="entry name" value="ADH_Fe/GldA"/>
</dbReference>
<evidence type="ECO:0000313" key="5">
    <source>
        <dbReference type="Proteomes" id="UP000015502"/>
    </source>
</evidence>
<dbReference type="PANTHER" id="PTHR43633">
    <property type="entry name" value="ALCOHOL DEHYDROGENASE YQHD"/>
    <property type="match status" value="1"/>
</dbReference>
<dbReference type="STRING" id="523849.OCC_03482"/>
<dbReference type="GO" id="GO:1990002">
    <property type="term" value="F:methylglyoxal reductase (NADPH) (acetol producing) activity"/>
    <property type="evidence" value="ECO:0007669"/>
    <property type="project" value="TreeGrafter"/>
</dbReference>
<dbReference type="CDD" id="cd08187">
    <property type="entry name" value="BDH"/>
    <property type="match status" value="1"/>
</dbReference>
<dbReference type="Pfam" id="PF25137">
    <property type="entry name" value="ADH_Fe_C"/>
    <property type="match status" value="1"/>
</dbReference>
<organism evidence="4 5">
    <name type="scientific">Thermococcus litoralis (strain ATCC 51850 / DSM 5473 / JCM 8560 / NS-C)</name>
    <dbReference type="NCBI Taxonomy" id="523849"/>
    <lineage>
        <taxon>Archaea</taxon>
        <taxon>Methanobacteriati</taxon>
        <taxon>Methanobacteriota</taxon>
        <taxon>Thermococci</taxon>
        <taxon>Thermococcales</taxon>
        <taxon>Thermococcaceae</taxon>
        <taxon>Thermococcus</taxon>
    </lineage>
</organism>
<dbReference type="KEGG" id="tlt:OCC_03482"/>
<dbReference type="Gene3D" id="1.20.1090.10">
    <property type="entry name" value="Dehydroquinate synthase-like - alpha domain"/>
    <property type="match status" value="1"/>
</dbReference>
<dbReference type="GO" id="GO:1990362">
    <property type="term" value="F:butanol dehydrogenase (NAD+) activity"/>
    <property type="evidence" value="ECO:0007669"/>
    <property type="project" value="InterPro"/>
</dbReference>
<dbReference type="PaxDb" id="523849-OCC_03482"/>
<dbReference type="GeneID" id="16550031"/>
<protein>
    <submittedName>
        <fullName evidence="4">Alcohol dehydrogenase</fullName>
    </submittedName>
</protein>